<dbReference type="Pfam" id="PF22903">
    <property type="entry name" value="DA_C"/>
    <property type="match status" value="1"/>
</dbReference>
<dbReference type="GO" id="GO:0016853">
    <property type="term" value="F:isomerase activity"/>
    <property type="evidence" value="ECO:0007669"/>
    <property type="project" value="UniProtKB-KW"/>
</dbReference>
<protein>
    <recommendedName>
        <fullName evidence="8">AttH domain-containing protein</fullName>
    </recommendedName>
</protein>
<organism evidence="6 7">
    <name type="scientific">Oidiodendron maius (strain Zn)</name>
    <dbReference type="NCBI Taxonomy" id="913774"/>
    <lineage>
        <taxon>Eukaryota</taxon>
        <taxon>Fungi</taxon>
        <taxon>Dikarya</taxon>
        <taxon>Ascomycota</taxon>
        <taxon>Pezizomycotina</taxon>
        <taxon>Leotiomycetes</taxon>
        <taxon>Leotiomycetes incertae sedis</taxon>
        <taxon>Myxotrichaceae</taxon>
        <taxon>Oidiodendron</taxon>
    </lineage>
</organism>
<dbReference type="STRING" id="913774.A0A0C3GCX5"/>
<dbReference type="SUPFAM" id="SSF159245">
    <property type="entry name" value="AttH-like"/>
    <property type="match status" value="1"/>
</dbReference>
<evidence type="ECO:0000313" key="7">
    <source>
        <dbReference type="Proteomes" id="UP000054321"/>
    </source>
</evidence>
<dbReference type="OrthoDB" id="5344254at2759"/>
<dbReference type="InParanoid" id="A0A0C3GCX5"/>
<dbReference type="Pfam" id="PF24137">
    <property type="entry name" value="DA_N"/>
    <property type="match status" value="1"/>
</dbReference>
<evidence type="ECO:0000313" key="6">
    <source>
        <dbReference type="EMBL" id="KIM94010.1"/>
    </source>
</evidence>
<dbReference type="EMBL" id="KN832891">
    <property type="protein sequence ID" value="KIM94010.1"/>
    <property type="molecule type" value="Genomic_DNA"/>
</dbReference>
<keyword evidence="1" id="KW-0413">Isomerase</keyword>
<reference evidence="7" key="2">
    <citation type="submission" date="2015-01" db="EMBL/GenBank/DDBJ databases">
        <title>Evolutionary Origins and Diversification of the Mycorrhizal Mutualists.</title>
        <authorList>
            <consortium name="DOE Joint Genome Institute"/>
            <consortium name="Mycorrhizal Genomics Consortium"/>
            <person name="Kohler A."/>
            <person name="Kuo A."/>
            <person name="Nagy L.G."/>
            <person name="Floudas D."/>
            <person name="Copeland A."/>
            <person name="Barry K.W."/>
            <person name="Cichocki N."/>
            <person name="Veneault-Fourrey C."/>
            <person name="LaButti K."/>
            <person name="Lindquist E.A."/>
            <person name="Lipzen A."/>
            <person name="Lundell T."/>
            <person name="Morin E."/>
            <person name="Murat C."/>
            <person name="Riley R."/>
            <person name="Ohm R."/>
            <person name="Sun H."/>
            <person name="Tunlid A."/>
            <person name="Henrissat B."/>
            <person name="Grigoriev I.V."/>
            <person name="Hibbett D.S."/>
            <person name="Martin F."/>
        </authorList>
    </citation>
    <scope>NUCLEOTIDE SEQUENCE [LARGE SCALE GENOMIC DNA]</scope>
    <source>
        <strain evidence="7">Zn</strain>
    </source>
</reference>
<evidence type="ECO:0000256" key="3">
    <source>
        <dbReference type="SAM" id="Phobius"/>
    </source>
</evidence>
<accession>A0A0C3GCX5</accession>
<evidence type="ECO:0000259" key="4">
    <source>
        <dbReference type="Pfam" id="PF22903"/>
    </source>
</evidence>
<name>A0A0C3GCX5_OIDMZ</name>
<reference evidence="6 7" key="1">
    <citation type="submission" date="2014-04" db="EMBL/GenBank/DDBJ databases">
        <authorList>
            <consortium name="DOE Joint Genome Institute"/>
            <person name="Kuo A."/>
            <person name="Martino E."/>
            <person name="Perotto S."/>
            <person name="Kohler A."/>
            <person name="Nagy L.G."/>
            <person name="Floudas D."/>
            <person name="Copeland A."/>
            <person name="Barry K.W."/>
            <person name="Cichocki N."/>
            <person name="Veneault-Fourrey C."/>
            <person name="LaButti K."/>
            <person name="Lindquist E.A."/>
            <person name="Lipzen A."/>
            <person name="Lundell T."/>
            <person name="Morin E."/>
            <person name="Murat C."/>
            <person name="Sun H."/>
            <person name="Tunlid A."/>
            <person name="Henrissat B."/>
            <person name="Grigoriev I.V."/>
            <person name="Hibbett D.S."/>
            <person name="Martin F."/>
            <person name="Nordberg H.P."/>
            <person name="Cantor M.N."/>
            <person name="Hua S.X."/>
        </authorList>
    </citation>
    <scope>NUCLEOTIDE SEQUENCE [LARGE SCALE GENOMIC DNA]</scope>
    <source>
        <strain evidence="6 7">Zn</strain>
    </source>
</reference>
<evidence type="ECO:0008006" key="8">
    <source>
        <dbReference type="Google" id="ProtNLM"/>
    </source>
</evidence>
<comment type="similarity">
    <text evidence="2">Belongs to the Diels-Alderase family.</text>
</comment>
<sequence length="409" mass="44724">MARLNRQTAYQRADEIDFSTSSADPLAAWRISGIKGPVWEQWYFDSVADDGKSGIVLTLARDASYAILGRGVLRVELDVTFSDGSRHNHVDWMSEAVVEDRSAAKGTGTIDGAWTAPSKSIRYQIAADGSAAKVEIDTPNVRGHFTLAALSPPMYPNGETQEELKASGKTASTELLPKIHLVQVMPTATFEGDLMVKGRLLRFRGIGGHMHAWAQGSWFDTTLGWRVARGVAGPFSVTLMEYTDMDGIVHSSGFVAEDGKKCFGGMEVYTTSQSSAASQQALRYRDGDQKAKRTVRWTPTYNTGFAGRFNDSSTGAILHFSTTESGEEYQFELTHRRKAFEFLFGSSSCGLTAFLGELKGGKVGGEVHRGVQFSDVCVLPQGFTKVYFFICMLLAVVTFGYVNILETTT</sequence>
<feature type="transmembrane region" description="Helical" evidence="3">
    <location>
        <begin position="386"/>
        <end position="405"/>
    </location>
</feature>
<proteinExistence type="inferred from homology"/>
<dbReference type="HOGENOM" id="CLU_041924_1_0_1"/>
<keyword evidence="7" id="KW-1185">Reference proteome</keyword>
<evidence type="ECO:0000256" key="1">
    <source>
        <dbReference type="ARBA" id="ARBA00023235"/>
    </source>
</evidence>
<gene>
    <name evidence="6" type="ORF">OIDMADRAFT_184509</name>
</gene>
<dbReference type="AlphaFoldDB" id="A0A0C3GCX5"/>
<keyword evidence="3" id="KW-0472">Membrane</keyword>
<evidence type="ECO:0000259" key="5">
    <source>
        <dbReference type="Pfam" id="PF24137"/>
    </source>
</evidence>
<feature type="domain" description="Diels-Alderase N-terminal" evidence="5">
    <location>
        <begin position="31"/>
        <end position="213"/>
    </location>
</feature>
<keyword evidence="3" id="KW-1133">Transmembrane helix</keyword>
<dbReference type="InterPro" id="IPR056402">
    <property type="entry name" value="DA_N"/>
</dbReference>
<dbReference type="InterPro" id="IPR054499">
    <property type="entry name" value="DA_C"/>
</dbReference>
<feature type="domain" description="Diels-Alderase C-terminal" evidence="4">
    <location>
        <begin position="217"/>
        <end position="378"/>
    </location>
</feature>
<dbReference type="Proteomes" id="UP000054321">
    <property type="component" value="Unassembled WGS sequence"/>
</dbReference>
<keyword evidence="3" id="KW-0812">Transmembrane</keyword>
<evidence type="ECO:0000256" key="2">
    <source>
        <dbReference type="ARBA" id="ARBA00046325"/>
    </source>
</evidence>